<dbReference type="PANTHER" id="PTHR35169:SF1">
    <property type="entry name" value="PROLYL 4-HYDROXYLASE ALPHA SUBUNIT FE(2+) 2OG DIOXYGENASE DOMAIN-CONTAINING PROTEIN"/>
    <property type="match status" value="1"/>
</dbReference>
<name>M1U2I6_9CAUD</name>
<evidence type="ECO:0000259" key="1">
    <source>
        <dbReference type="Pfam" id="PF13640"/>
    </source>
</evidence>
<sequence length="202" mass="23381">MKLIKREQVIVIDDIFTKDEIQWMEDYFTLFDGWQLIFDDPEQSLSQYSLGQVIDLPNFGEFEQFCMRVFKERSGVPVPNFHRVVYNCFRFGDSPNLHIDGEQEDALSFMVYPNTKWSEAWGSESVFVRDGEITDAIIPKPGRLVIFPGSIPHGAKAPNRNHEGVARFSAVFQYTPGQEEEMLQHAEMCRPNTRPFPMSYGE</sequence>
<feature type="domain" description="Prolyl 4-hydroxylase alpha subunit Fe(2+) 2OG dioxygenase" evidence="1">
    <location>
        <begin position="94"/>
        <end position="171"/>
    </location>
</feature>
<dbReference type="Gene3D" id="2.60.120.620">
    <property type="entry name" value="q2cbj1_9rhob like domain"/>
    <property type="match status" value="1"/>
</dbReference>
<dbReference type="KEGG" id="vg:15013501"/>
<dbReference type="RefSeq" id="YP_007677268.1">
    <property type="nucleotide sequence ID" value="NC_020875.1"/>
</dbReference>
<dbReference type="PANTHER" id="PTHR35169">
    <property type="entry name" value="FE2OG DIOXYGENASE DOMAIN-CONTAINING PROTEIN"/>
    <property type="match status" value="1"/>
</dbReference>
<proteinExistence type="predicted"/>
<dbReference type="EMBL" id="HQ316583">
    <property type="protein sequence ID" value="AGG54143.1"/>
    <property type="molecule type" value="Genomic_DNA"/>
</dbReference>
<evidence type="ECO:0000313" key="3">
    <source>
        <dbReference type="Proteomes" id="UP000203282"/>
    </source>
</evidence>
<dbReference type="OrthoDB" id="16445at10239"/>
<dbReference type="Pfam" id="PF13640">
    <property type="entry name" value="2OG-FeII_Oxy_3"/>
    <property type="match status" value="1"/>
</dbReference>
<dbReference type="Proteomes" id="UP000203282">
    <property type="component" value="Segment"/>
</dbReference>
<gene>
    <name evidence="2" type="ORF">CYXG_00079</name>
</gene>
<reference evidence="2 3" key="1">
    <citation type="submission" date="2010-03" db="EMBL/GenBank/DDBJ databases">
        <title>The Genome Sequence of Cyanophage S-SSM4.</title>
        <authorList>
            <consortium name="The Broad Institute Genome Sequencing Platform"/>
            <person name="Henn M.R."/>
            <person name="Sullivan M.S."/>
            <person name="Osburne M.S."/>
            <person name="Levin J."/>
            <person name="Malboeuf C."/>
            <person name="Casali M."/>
            <person name="Russ C."/>
            <person name="Lennon N."/>
            <person name="Erlich R."/>
            <person name="Young S.K."/>
            <person name="Koehrsen M."/>
            <person name="Yandava C."/>
            <person name="Zeng Q."/>
            <person name="Alvarado L."/>
            <person name="Anderson S."/>
            <person name="Berlin A."/>
            <person name="Borenstein D."/>
            <person name="Chen Z."/>
            <person name="Engels R."/>
            <person name="Freedman E."/>
            <person name="Gellesch M."/>
            <person name="Goldberg J."/>
            <person name="Green L."/>
            <person name="Griggs A."/>
            <person name="Gujja S."/>
            <person name="Heiman D."/>
            <person name="Hepburn T."/>
            <person name="Howarth C."/>
            <person name="Jen D."/>
            <person name="Larson L."/>
            <person name="Lewis B."/>
            <person name="Mehta T."/>
            <person name="Park D."/>
            <person name="Pearson M."/>
            <person name="Roberts A."/>
            <person name="Ryan E."/>
            <person name="Saif S."/>
            <person name="Shea T."/>
            <person name="Shenoy N."/>
            <person name="Sisk P."/>
            <person name="Stolte C."/>
            <person name="Sykes S."/>
            <person name="Walk T."/>
            <person name="White J."/>
            <person name="Yu Q."/>
            <person name="Coleman M.L."/>
            <person name="Huang K.H."/>
            <person name="Weigele P.R."/>
            <person name="DeFrancesco A.S."/>
            <person name="Kern S.E."/>
            <person name="Thompson L.R."/>
            <person name="Fu R."/>
            <person name="Hombeck B."/>
            <person name="Chisholm S.W."/>
            <person name="Haas B."/>
            <person name="Nusbaum C."/>
            <person name="Galagan J."/>
            <person name="Birren B."/>
        </authorList>
    </citation>
    <scope>NUCLEOTIDE SEQUENCE [LARGE SCALE GENOMIC DNA]</scope>
    <source>
        <strain evidence="2 3">S-SSM4</strain>
    </source>
</reference>
<dbReference type="InterPro" id="IPR044862">
    <property type="entry name" value="Pro_4_hyd_alph_FE2OG_OXY"/>
</dbReference>
<protein>
    <recommendedName>
        <fullName evidence="1">Prolyl 4-hydroxylase alpha subunit Fe(2+) 2OG dioxygenase domain-containing protein</fullName>
    </recommendedName>
</protein>
<keyword evidence="3" id="KW-1185">Reference proteome</keyword>
<evidence type="ECO:0000313" key="2">
    <source>
        <dbReference type="EMBL" id="AGG54143.1"/>
    </source>
</evidence>
<dbReference type="GeneID" id="15013501"/>
<organism evidence="2 3">
    <name type="scientific">Synechococcus phage S-SSM4</name>
    <dbReference type="NCBI Taxonomy" id="536466"/>
    <lineage>
        <taxon>Viruses</taxon>
        <taxon>Duplodnaviria</taxon>
        <taxon>Heunggongvirae</taxon>
        <taxon>Uroviricota</taxon>
        <taxon>Caudoviricetes</taxon>
        <taxon>Pantevenvirales</taxon>
        <taxon>Kyanoviridae</taxon>
        <taxon>Greenvirus</taxon>
        <taxon>Greenvirus ssm4</taxon>
    </lineage>
</organism>
<accession>M1U2I6</accession>